<keyword evidence="8 11" id="KW-0675">Receptor</keyword>
<dbReference type="InterPro" id="IPR017452">
    <property type="entry name" value="GPCR_Rhodpsn_7TM"/>
</dbReference>
<feature type="transmembrane region" description="Helical" evidence="12">
    <location>
        <begin position="104"/>
        <end position="129"/>
    </location>
</feature>
<reference evidence="14" key="1">
    <citation type="submission" date="2025-08" db="UniProtKB">
        <authorList>
            <consortium name="Ensembl"/>
        </authorList>
    </citation>
    <scope>IDENTIFICATION</scope>
</reference>
<dbReference type="CDD" id="cd15055">
    <property type="entry name" value="7tmA_TAARs"/>
    <property type="match status" value="1"/>
</dbReference>
<feature type="domain" description="G-protein coupled receptors family 1 profile" evidence="13">
    <location>
        <begin position="50"/>
        <end position="307"/>
    </location>
</feature>
<dbReference type="PANTHER" id="PTHR24249:SF381">
    <property type="entry name" value="TRACE AMINE ASSOCIATED RECEPTOR 19P-RELATED"/>
    <property type="match status" value="1"/>
</dbReference>
<evidence type="ECO:0000313" key="15">
    <source>
        <dbReference type="Proteomes" id="UP000694620"/>
    </source>
</evidence>
<dbReference type="PRINTS" id="PR00237">
    <property type="entry name" value="GPCRRHODOPSN"/>
</dbReference>
<comment type="similarity">
    <text evidence="11">Belongs to the G-protein coupled receptor 1 family.</text>
</comment>
<keyword evidence="15" id="KW-1185">Reference proteome</keyword>
<evidence type="ECO:0000256" key="12">
    <source>
        <dbReference type="SAM" id="Phobius"/>
    </source>
</evidence>
<sequence length="340" mass="37768">MDLTGVQDNQSIQYCFHSDNISCIKQYRSKSTSVILYIFGAAAVMLTFSGNLVVIISISHFKQLHTPTNFLILSLAAADFLIGVAIMPFMLIQSIETCWYFGDVICYIYTGVLTMLTTVSVFNLVLIAIDRYFAVSDPLLYSTKITVYSSWAAVGTIWLLTLLYACIYVLSHGSTDGDSGIDTCPGDCLLVDNSTWAIVDPICGFILPVSIMAALYTKIFIVATRHAHAISAQKQTFEEGKKAIKKKTERKAAKTLGVVVAVFLLCLSPMYFFTIINLFSNFSAPPIVSVVLIWLVYLNSTMNPIMYALFYPWFQKSLILLVTFKICSTESSLTNLLPDH</sequence>
<keyword evidence="2" id="KW-1003">Cell membrane</keyword>
<dbReference type="SUPFAM" id="SSF81321">
    <property type="entry name" value="Family A G protein-coupled receptor-like"/>
    <property type="match status" value="1"/>
</dbReference>
<dbReference type="InterPro" id="IPR009132">
    <property type="entry name" value="TAAR_fam"/>
</dbReference>
<accession>A0A8C4T9X3</accession>
<dbReference type="AlphaFoldDB" id="A0A8C4T9X3"/>
<dbReference type="InterPro" id="IPR000276">
    <property type="entry name" value="GPCR_Rhodpsn"/>
</dbReference>
<evidence type="ECO:0000256" key="8">
    <source>
        <dbReference type="ARBA" id="ARBA00023170"/>
    </source>
</evidence>
<keyword evidence="5 11" id="KW-0297">G-protein coupled receptor</keyword>
<keyword evidence="7" id="KW-1015">Disulfide bond</keyword>
<dbReference type="GeneTree" id="ENSGT01120000271932"/>
<feature type="transmembrane region" description="Helical" evidence="12">
    <location>
        <begin position="34"/>
        <end position="58"/>
    </location>
</feature>
<name>A0A8C4T9X3_ERPCA</name>
<dbReference type="InterPro" id="IPR050569">
    <property type="entry name" value="TAAR"/>
</dbReference>
<dbReference type="FunFam" id="1.20.1070.10:FF:000030">
    <property type="entry name" value="trace amine-associated receptor 1"/>
    <property type="match status" value="1"/>
</dbReference>
<evidence type="ECO:0000313" key="14">
    <source>
        <dbReference type="Ensembl" id="ENSECRP00000027418.1"/>
    </source>
</evidence>
<dbReference type="PROSITE" id="PS00237">
    <property type="entry name" value="G_PROTEIN_RECEP_F1_1"/>
    <property type="match status" value="1"/>
</dbReference>
<dbReference type="GO" id="GO:0001594">
    <property type="term" value="F:trace-amine receptor activity"/>
    <property type="evidence" value="ECO:0007669"/>
    <property type="project" value="InterPro"/>
</dbReference>
<evidence type="ECO:0000256" key="1">
    <source>
        <dbReference type="ARBA" id="ARBA00004651"/>
    </source>
</evidence>
<dbReference type="SMART" id="SM01381">
    <property type="entry name" value="7TM_GPCR_Srsx"/>
    <property type="match status" value="1"/>
</dbReference>
<dbReference type="Gene3D" id="1.20.1070.10">
    <property type="entry name" value="Rhodopsin 7-helix transmembrane proteins"/>
    <property type="match status" value="1"/>
</dbReference>
<feature type="transmembrane region" description="Helical" evidence="12">
    <location>
        <begin position="149"/>
        <end position="170"/>
    </location>
</feature>
<keyword evidence="10 11" id="KW-0807">Transducer</keyword>
<protein>
    <recommendedName>
        <fullName evidence="13">G-protein coupled receptors family 1 profile domain-containing protein</fullName>
    </recommendedName>
</protein>
<proteinExistence type="inferred from homology"/>
<dbReference type="GO" id="GO:0005886">
    <property type="term" value="C:plasma membrane"/>
    <property type="evidence" value="ECO:0007669"/>
    <property type="project" value="UniProtKB-SubCell"/>
</dbReference>
<dbReference type="Proteomes" id="UP000694620">
    <property type="component" value="Unassembled WGS sequence"/>
</dbReference>
<feature type="transmembrane region" description="Helical" evidence="12">
    <location>
        <begin position="291"/>
        <end position="314"/>
    </location>
</feature>
<evidence type="ECO:0000256" key="9">
    <source>
        <dbReference type="ARBA" id="ARBA00023180"/>
    </source>
</evidence>
<evidence type="ECO:0000256" key="3">
    <source>
        <dbReference type="ARBA" id="ARBA00022692"/>
    </source>
</evidence>
<dbReference type="PRINTS" id="PR01830">
    <property type="entry name" value="TRACEAMINER"/>
</dbReference>
<evidence type="ECO:0000256" key="7">
    <source>
        <dbReference type="ARBA" id="ARBA00023157"/>
    </source>
</evidence>
<evidence type="ECO:0000256" key="5">
    <source>
        <dbReference type="ARBA" id="ARBA00023040"/>
    </source>
</evidence>
<keyword evidence="4 12" id="KW-1133">Transmembrane helix</keyword>
<organism evidence="14 15">
    <name type="scientific">Erpetoichthys calabaricus</name>
    <name type="common">Rope fish</name>
    <name type="synonym">Calamoichthys calabaricus</name>
    <dbReference type="NCBI Taxonomy" id="27687"/>
    <lineage>
        <taxon>Eukaryota</taxon>
        <taxon>Metazoa</taxon>
        <taxon>Chordata</taxon>
        <taxon>Craniata</taxon>
        <taxon>Vertebrata</taxon>
        <taxon>Euteleostomi</taxon>
        <taxon>Actinopterygii</taxon>
        <taxon>Polypteriformes</taxon>
        <taxon>Polypteridae</taxon>
        <taxon>Erpetoichthys</taxon>
    </lineage>
</organism>
<dbReference type="Pfam" id="PF00001">
    <property type="entry name" value="7tm_1"/>
    <property type="match status" value="1"/>
</dbReference>
<comment type="subcellular location">
    <subcellularLocation>
        <location evidence="1">Cell membrane</location>
        <topology evidence="1">Multi-pass membrane protein</topology>
    </subcellularLocation>
</comment>
<reference evidence="14" key="2">
    <citation type="submission" date="2025-09" db="UniProtKB">
        <authorList>
            <consortium name="Ensembl"/>
        </authorList>
    </citation>
    <scope>IDENTIFICATION</scope>
</reference>
<evidence type="ECO:0000256" key="6">
    <source>
        <dbReference type="ARBA" id="ARBA00023136"/>
    </source>
</evidence>
<evidence type="ECO:0000259" key="13">
    <source>
        <dbReference type="PROSITE" id="PS50262"/>
    </source>
</evidence>
<evidence type="ECO:0000256" key="2">
    <source>
        <dbReference type="ARBA" id="ARBA00022475"/>
    </source>
</evidence>
<dbReference type="PROSITE" id="PS50262">
    <property type="entry name" value="G_PROTEIN_RECEP_F1_2"/>
    <property type="match status" value="1"/>
</dbReference>
<keyword evidence="9" id="KW-0325">Glycoprotein</keyword>
<feature type="transmembrane region" description="Helical" evidence="12">
    <location>
        <begin position="70"/>
        <end position="92"/>
    </location>
</feature>
<keyword evidence="6 12" id="KW-0472">Membrane</keyword>
<evidence type="ECO:0000256" key="4">
    <source>
        <dbReference type="ARBA" id="ARBA00022989"/>
    </source>
</evidence>
<evidence type="ECO:0000256" key="11">
    <source>
        <dbReference type="RuleBase" id="RU000688"/>
    </source>
</evidence>
<evidence type="ECO:0000256" key="10">
    <source>
        <dbReference type="ARBA" id="ARBA00023224"/>
    </source>
</evidence>
<dbReference type="PANTHER" id="PTHR24249">
    <property type="entry name" value="HISTAMINE RECEPTOR-RELATED G-PROTEIN COUPLED RECEPTOR"/>
    <property type="match status" value="1"/>
</dbReference>
<feature type="transmembrane region" description="Helical" evidence="12">
    <location>
        <begin position="255"/>
        <end position="279"/>
    </location>
</feature>
<dbReference type="Ensembl" id="ENSECRT00000027993.1">
    <property type="protein sequence ID" value="ENSECRP00000027418.1"/>
    <property type="gene ID" value="ENSECRG00000018563.1"/>
</dbReference>
<keyword evidence="3 11" id="KW-0812">Transmembrane</keyword>